<organism evidence="1 2">
    <name type="scientific">Lepeophtheirus salmonis</name>
    <name type="common">Salmon louse</name>
    <name type="synonym">Caligus salmonis</name>
    <dbReference type="NCBI Taxonomy" id="72036"/>
    <lineage>
        <taxon>Eukaryota</taxon>
        <taxon>Metazoa</taxon>
        <taxon>Ecdysozoa</taxon>
        <taxon>Arthropoda</taxon>
        <taxon>Crustacea</taxon>
        <taxon>Multicrustacea</taxon>
        <taxon>Hexanauplia</taxon>
        <taxon>Copepoda</taxon>
        <taxon>Siphonostomatoida</taxon>
        <taxon>Caligidae</taxon>
        <taxon>Lepeophtheirus</taxon>
    </lineage>
</organism>
<accession>A0A7R8H4R2</accession>
<keyword evidence="2" id="KW-1185">Reference proteome</keyword>
<gene>
    <name evidence="1" type="ORF">LSAA_5277</name>
</gene>
<sequence>MRFRKEHFEKLMHIGCGEFKVAWKLTEHHIECQGIACQMVGIACQIFSETTVKAFHFIFWEKNEEVKMVEKTLLLFNRGTLHRFPTLLHSQCQYPSVEMENLENDNSSLYASSEIIKEFPPPRHQSNVKQQLAYTSQFQGSSNNATLSFD</sequence>
<reference evidence="1" key="1">
    <citation type="submission" date="2021-02" db="EMBL/GenBank/DDBJ databases">
        <authorList>
            <person name="Bekaert M."/>
        </authorList>
    </citation>
    <scope>NUCLEOTIDE SEQUENCE</scope>
    <source>
        <strain evidence="1">IoA-00</strain>
    </source>
</reference>
<evidence type="ECO:0000313" key="2">
    <source>
        <dbReference type="Proteomes" id="UP000675881"/>
    </source>
</evidence>
<evidence type="ECO:0000313" key="1">
    <source>
        <dbReference type="EMBL" id="CAF2850362.1"/>
    </source>
</evidence>
<dbReference type="Proteomes" id="UP000675881">
    <property type="component" value="Chromosome 14"/>
</dbReference>
<dbReference type="AlphaFoldDB" id="A0A7R8H4R2"/>
<name>A0A7R8H4R2_LEPSM</name>
<protein>
    <submittedName>
        <fullName evidence="1">(salmon louse) hypothetical protein</fullName>
    </submittedName>
</protein>
<proteinExistence type="predicted"/>
<dbReference type="EMBL" id="HG994593">
    <property type="protein sequence ID" value="CAF2850362.1"/>
    <property type="molecule type" value="Genomic_DNA"/>
</dbReference>